<protein>
    <recommendedName>
        <fullName evidence="3">NACHT-NTPase and P-loop NTPases N-terminal domain-containing protein</fullName>
    </recommendedName>
</protein>
<gene>
    <name evidence="1" type="ORF">FPSE_06739</name>
</gene>
<dbReference type="OrthoDB" id="270167at2759"/>
<dbReference type="EMBL" id="AFNW01000184">
    <property type="protein sequence ID" value="EKJ73126.1"/>
    <property type="molecule type" value="Genomic_DNA"/>
</dbReference>
<dbReference type="AlphaFoldDB" id="K3ULX2"/>
<dbReference type="KEGG" id="fpu:FPSE_06739"/>
<proteinExistence type="predicted"/>
<dbReference type="Proteomes" id="UP000007978">
    <property type="component" value="Chromosome 2"/>
</dbReference>
<reference evidence="1 2" key="1">
    <citation type="journal article" date="2012" name="PLoS Pathog.">
        <title>Comparative pathogenomics reveals horizontally acquired novel virulence genes in fungi infecting cereal hosts.</title>
        <authorList>
            <person name="Gardiner D.M."/>
            <person name="McDonald M.C."/>
            <person name="Covarelli L."/>
            <person name="Solomon P.S."/>
            <person name="Rusu A.G."/>
            <person name="Marshall M."/>
            <person name="Kazan K."/>
            <person name="Chakraborty S."/>
            <person name="McDonald B.A."/>
            <person name="Manners J.M."/>
        </authorList>
    </citation>
    <scope>NUCLEOTIDE SEQUENCE [LARGE SCALE GENOMIC DNA]</scope>
    <source>
        <strain evidence="1 2">CS3096</strain>
    </source>
</reference>
<accession>K3ULX2</accession>
<name>K3ULX2_FUSPC</name>
<evidence type="ECO:0000313" key="2">
    <source>
        <dbReference type="Proteomes" id="UP000007978"/>
    </source>
</evidence>
<evidence type="ECO:0000313" key="1">
    <source>
        <dbReference type="EMBL" id="EKJ73126.1"/>
    </source>
</evidence>
<sequence>MDPLSLAVSVVPVAEQLVKTIKTIKKLISTYKSAAKELETLTSRLGHVEVICESIGTVLETACLSKNLSEARLPTSLYQMIHECYEKVTVIHDVILNVTEKRDRGCRRFSNEGLLFMQHKDKIIAGTKSLDKSLEYLHLLLTTSIFTMSISCPPVREVTMSNEISPPKQSSASIAPSQTIDSNYIDTGPISTDTTTQPKQVETINEGWRRSFLQLAFLQKSCKRSIITETGGSGPSITDVDSVLTVGSTWLNRYIKLSLRKDHLTPLCVTLTLPLVIPVHYWADSLGARVRNAFDDDNVEAVQQLFNERAITPTTLVTWDKYDPDHECNMLGLAAIKRAPRLLDFIRSQMTRLEETAHFGGGDWRWHTVWTQGQLQSAINYINIRKNAISPDELYMLLLGVWDFRQLKACMDAYLSWRPVISPALNYTILERLLTVSPRVDFADDLKVKGCAALISDLITGGLDIFNDDNLSQSSLKLLIDYTKSPDEAVEDIHRWIDILELAGVDTEQYIRFETPRCVAAWNKPSAYWHTSFRGPNSYINRTLHVGYSRVLRVESQPDDPILAADITEEYRIALEWTERAYNLMESRFERKQMWKMQKREKKGKTFTKITLPGAWVD</sequence>
<dbReference type="eggNOG" id="ENOG502T4DZ">
    <property type="taxonomic scope" value="Eukaryota"/>
</dbReference>
<evidence type="ECO:0008006" key="3">
    <source>
        <dbReference type="Google" id="ProtNLM"/>
    </source>
</evidence>
<dbReference type="RefSeq" id="XP_009258132.1">
    <property type="nucleotide sequence ID" value="XM_009259857.1"/>
</dbReference>
<comment type="caution">
    <text evidence="1">The sequence shown here is derived from an EMBL/GenBank/DDBJ whole genome shotgun (WGS) entry which is preliminary data.</text>
</comment>
<keyword evidence="2" id="KW-1185">Reference proteome</keyword>
<dbReference type="GeneID" id="20365357"/>
<organism evidence="1 2">
    <name type="scientific">Fusarium pseudograminearum (strain CS3096)</name>
    <name type="common">Wheat and barley crown-rot fungus</name>
    <dbReference type="NCBI Taxonomy" id="1028729"/>
    <lineage>
        <taxon>Eukaryota</taxon>
        <taxon>Fungi</taxon>
        <taxon>Dikarya</taxon>
        <taxon>Ascomycota</taxon>
        <taxon>Pezizomycotina</taxon>
        <taxon>Sordariomycetes</taxon>
        <taxon>Hypocreomycetidae</taxon>
        <taxon>Hypocreales</taxon>
        <taxon>Nectriaceae</taxon>
        <taxon>Fusarium</taxon>
    </lineage>
</organism>
<dbReference type="HOGENOM" id="CLU_027350_0_0_1"/>